<organism evidence="2 3">
    <name type="scientific">Paraphaeosphaeria sporulosa</name>
    <dbReference type="NCBI Taxonomy" id="1460663"/>
    <lineage>
        <taxon>Eukaryota</taxon>
        <taxon>Fungi</taxon>
        <taxon>Dikarya</taxon>
        <taxon>Ascomycota</taxon>
        <taxon>Pezizomycotina</taxon>
        <taxon>Dothideomycetes</taxon>
        <taxon>Pleosporomycetidae</taxon>
        <taxon>Pleosporales</taxon>
        <taxon>Massarineae</taxon>
        <taxon>Didymosphaeriaceae</taxon>
        <taxon>Paraphaeosphaeria</taxon>
    </lineage>
</organism>
<evidence type="ECO:0000256" key="1">
    <source>
        <dbReference type="SAM" id="MobiDB-lite"/>
    </source>
</evidence>
<keyword evidence="3" id="KW-1185">Reference proteome</keyword>
<protein>
    <submittedName>
        <fullName evidence="2">Uncharacterized protein</fullName>
    </submittedName>
</protein>
<dbReference type="InterPro" id="IPR021858">
    <property type="entry name" value="Fun_TF"/>
</dbReference>
<reference evidence="2 3" key="1">
    <citation type="submission" date="2016-05" db="EMBL/GenBank/DDBJ databases">
        <title>Comparative analysis of secretome profiles of manganese(II)-oxidizing ascomycete fungi.</title>
        <authorList>
            <consortium name="DOE Joint Genome Institute"/>
            <person name="Zeiner C.A."/>
            <person name="Purvine S.O."/>
            <person name="Zink E.M."/>
            <person name="Wu S."/>
            <person name="Pasa-Tolic L."/>
            <person name="Chaput D.L."/>
            <person name="Haridas S."/>
            <person name="Grigoriev I.V."/>
            <person name="Santelli C.M."/>
            <person name="Hansel C.M."/>
        </authorList>
    </citation>
    <scope>NUCLEOTIDE SEQUENCE [LARGE SCALE GENOMIC DNA]</scope>
    <source>
        <strain evidence="2 3">AP3s5-JAC2a</strain>
    </source>
</reference>
<dbReference type="STRING" id="1460663.A0A177CR95"/>
<gene>
    <name evidence="2" type="ORF">CC84DRAFT_460593</name>
</gene>
<dbReference type="AlphaFoldDB" id="A0A177CR95"/>
<dbReference type="EMBL" id="KV441549">
    <property type="protein sequence ID" value="OAG10043.1"/>
    <property type="molecule type" value="Genomic_DNA"/>
</dbReference>
<dbReference type="RefSeq" id="XP_018040408.1">
    <property type="nucleotide sequence ID" value="XM_018186373.1"/>
</dbReference>
<feature type="compositionally biased region" description="Basic residues" evidence="1">
    <location>
        <begin position="19"/>
        <end position="39"/>
    </location>
</feature>
<proteinExistence type="predicted"/>
<name>A0A177CR95_9PLEO</name>
<dbReference type="PANTHER" id="PTHR37540">
    <property type="entry name" value="TRANSCRIPTION FACTOR (ACR-2), PUTATIVE-RELATED-RELATED"/>
    <property type="match status" value="1"/>
</dbReference>
<evidence type="ECO:0000313" key="2">
    <source>
        <dbReference type="EMBL" id="OAG10043.1"/>
    </source>
</evidence>
<sequence>MSFQFITNDIGPKERRLIRSHVMHGKNAGRPRPDRRKKRDAATQQLASQHDAAHKDNRMVSQLRIQDLHRSGLFDRLICNDLAFAEIPRQSTKSIEHLRQWISILDRRLYPPEFCSKLDFMDYVWLQYVFYDEGYMHGVLAIKSSFRDYLEMQAEASPDALEHLSKAYKLTRRRLAGPEAISDKAIAGVTILAIYQLVHGNVDIGLLHFDGLYHMVRLRGGLAKLMEHNRALAQKPWRIDLEFALQSGLPMRFAGSETPISANKGMNPRVISPTYTKLCGFGMDIELVCLLSDTTAFTNSLNTIDELSRLDPLDFSEQAFQLIHRLIDFAPLQGERPSHPLDDLLQLTLLAMMTTALPNYTSDKLRYALLAKQLKRAILRYVATTDTDGELLLWAIFIGRVSILHCDQDDWIAPIFSRVSQQAQIHEWPQIRRILAQYCWIHTLHNTVGIRIWGTLSKMKAT</sequence>
<dbReference type="OrthoDB" id="3760562at2759"/>
<dbReference type="Pfam" id="PF11951">
    <property type="entry name" value="Fungal_trans_2"/>
    <property type="match status" value="1"/>
</dbReference>
<dbReference type="GeneID" id="28769859"/>
<dbReference type="InParanoid" id="A0A177CR95"/>
<dbReference type="Proteomes" id="UP000077069">
    <property type="component" value="Unassembled WGS sequence"/>
</dbReference>
<accession>A0A177CR95</accession>
<evidence type="ECO:0000313" key="3">
    <source>
        <dbReference type="Proteomes" id="UP000077069"/>
    </source>
</evidence>
<feature type="region of interest" description="Disordered" evidence="1">
    <location>
        <begin position="19"/>
        <end position="54"/>
    </location>
</feature>